<name>A0ACC1JYP4_9FUNG</name>
<comment type="caution">
    <text evidence="1">The sequence shown here is derived from an EMBL/GenBank/DDBJ whole genome shotgun (WGS) entry which is preliminary data.</text>
</comment>
<evidence type="ECO:0000313" key="1">
    <source>
        <dbReference type="EMBL" id="KAJ2770059.1"/>
    </source>
</evidence>
<dbReference type="Proteomes" id="UP001140234">
    <property type="component" value="Unassembled WGS sequence"/>
</dbReference>
<keyword evidence="2" id="KW-1185">Reference proteome</keyword>
<organism evidence="1 2">
    <name type="scientific">Coemansia nantahalensis</name>
    <dbReference type="NCBI Taxonomy" id="2789366"/>
    <lineage>
        <taxon>Eukaryota</taxon>
        <taxon>Fungi</taxon>
        <taxon>Fungi incertae sedis</taxon>
        <taxon>Zoopagomycota</taxon>
        <taxon>Kickxellomycotina</taxon>
        <taxon>Kickxellomycetes</taxon>
        <taxon>Kickxellales</taxon>
        <taxon>Kickxellaceae</taxon>
        <taxon>Coemansia</taxon>
    </lineage>
</organism>
<sequence>MALLGQAQPIVGGSPAGEHKYPFAVYLSVETEPRWHAVCGGTLVSSRHIVTAAHCVHGAGRAQMVKVGLGSASVGEQTRREAQAITVHPQFDARSLANDIAVVEIDAVAPGAAVQRAPVYFGPVDAGSVVTAMGWGLTSNAPGARTVARMNAVELEVADPRQCRAVDDRFASSNGPLLCTATRPGARDQCSGDSGAPVVIALGRPAAAGSDLRLVALTSFGDNIRHDSRPPCADPAGFGFSTHVAHYQRFLTNATGLSRAQLEAPVRPAPSLAHGLRVASSAAPRPADAGGLALALLLLPLLLCALLVGRR</sequence>
<dbReference type="EMBL" id="JANBUJ010000807">
    <property type="protein sequence ID" value="KAJ2770059.1"/>
    <property type="molecule type" value="Genomic_DNA"/>
</dbReference>
<evidence type="ECO:0000313" key="2">
    <source>
        <dbReference type="Proteomes" id="UP001140234"/>
    </source>
</evidence>
<proteinExistence type="predicted"/>
<protein>
    <submittedName>
        <fullName evidence="1">Uncharacterized protein</fullName>
    </submittedName>
</protein>
<accession>A0ACC1JYP4</accession>
<reference evidence="1" key="1">
    <citation type="submission" date="2022-07" db="EMBL/GenBank/DDBJ databases">
        <title>Phylogenomic reconstructions and comparative analyses of Kickxellomycotina fungi.</title>
        <authorList>
            <person name="Reynolds N.K."/>
            <person name="Stajich J.E."/>
            <person name="Barry K."/>
            <person name="Grigoriev I.V."/>
            <person name="Crous P."/>
            <person name="Smith M.E."/>
        </authorList>
    </citation>
    <scope>NUCLEOTIDE SEQUENCE</scope>
    <source>
        <strain evidence="1">CBS 109366</strain>
    </source>
</reference>
<gene>
    <name evidence="1" type="ORF">IWQ57_002831</name>
</gene>